<proteinExistence type="predicted"/>
<evidence type="ECO:0000313" key="2">
    <source>
        <dbReference type="Proteomes" id="UP000271162"/>
    </source>
</evidence>
<evidence type="ECO:0000313" key="1">
    <source>
        <dbReference type="EMBL" id="VDL67057.1"/>
    </source>
</evidence>
<organism evidence="3">
    <name type="scientific">Nippostrongylus brasiliensis</name>
    <name type="common">Rat hookworm</name>
    <dbReference type="NCBI Taxonomy" id="27835"/>
    <lineage>
        <taxon>Eukaryota</taxon>
        <taxon>Metazoa</taxon>
        <taxon>Ecdysozoa</taxon>
        <taxon>Nematoda</taxon>
        <taxon>Chromadorea</taxon>
        <taxon>Rhabditida</taxon>
        <taxon>Rhabditina</taxon>
        <taxon>Rhabditomorpha</taxon>
        <taxon>Strongyloidea</taxon>
        <taxon>Heligmosomidae</taxon>
        <taxon>Nippostrongylus</taxon>
    </lineage>
</organism>
<reference evidence="3" key="1">
    <citation type="submission" date="2017-02" db="UniProtKB">
        <authorList>
            <consortium name="WormBaseParasite"/>
        </authorList>
    </citation>
    <scope>IDENTIFICATION</scope>
</reference>
<reference evidence="1 2" key="2">
    <citation type="submission" date="2018-11" db="EMBL/GenBank/DDBJ databases">
        <authorList>
            <consortium name="Pathogen Informatics"/>
        </authorList>
    </citation>
    <scope>NUCLEOTIDE SEQUENCE [LARGE SCALE GENOMIC DNA]</scope>
</reference>
<sequence length="111" mass="12143">MKYLALVSKGIFRNEELYPRSIEYPGTVQLDGQQYSGGPVTVALPLGGLPLRALFLHTYFTEFIGVIGTPYAATGRLGMHWSNSTCTVLMGSVSRLPEDGQIPRKESFSMG</sequence>
<evidence type="ECO:0000313" key="3">
    <source>
        <dbReference type="WBParaSite" id="NBR_0000346701-mRNA-1"/>
    </source>
</evidence>
<protein>
    <submittedName>
        <fullName evidence="3">Sigma 1-type opioid receptor</fullName>
    </submittedName>
</protein>
<keyword evidence="2" id="KW-1185">Reference proteome</keyword>
<dbReference type="STRING" id="27835.A0A0N4XLR5"/>
<dbReference type="Proteomes" id="UP000271162">
    <property type="component" value="Unassembled WGS sequence"/>
</dbReference>
<accession>A0A0N4XLR5</accession>
<dbReference type="EMBL" id="UYSL01005205">
    <property type="protein sequence ID" value="VDL67057.1"/>
    <property type="molecule type" value="Genomic_DNA"/>
</dbReference>
<dbReference type="AlphaFoldDB" id="A0A0N4XLR5"/>
<gene>
    <name evidence="1" type="ORF">NBR_LOCUS3468</name>
</gene>
<dbReference type="WBParaSite" id="NBR_0000346701-mRNA-1">
    <property type="protein sequence ID" value="NBR_0000346701-mRNA-1"/>
    <property type="gene ID" value="NBR_0000346701"/>
</dbReference>
<name>A0A0N4XLR5_NIPBR</name>